<dbReference type="EMBL" id="UINC01064602">
    <property type="protein sequence ID" value="SVB93427.1"/>
    <property type="molecule type" value="Genomic_DNA"/>
</dbReference>
<name>A0A382I2I5_9ZZZZ</name>
<dbReference type="AlphaFoldDB" id="A0A382I2I5"/>
<evidence type="ECO:0000313" key="1">
    <source>
        <dbReference type="EMBL" id="SVB93427.1"/>
    </source>
</evidence>
<organism evidence="1">
    <name type="scientific">marine metagenome</name>
    <dbReference type="NCBI Taxonomy" id="408172"/>
    <lineage>
        <taxon>unclassified sequences</taxon>
        <taxon>metagenomes</taxon>
        <taxon>ecological metagenomes</taxon>
    </lineage>
</organism>
<reference evidence="1" key="1">
    <citation type="submission" date="2018-05" db="EMBL/GenBank/DDBJ databases">
        <authorList>
            <person name="Lanie J.A."/>
            <person name="Ng W.-L."/>
            <person name="Kazmierczak K.M."/>
            <person name="Andrzejewski T.M."/>
            <person name="Davidsen T.M."/>
            <person name="Wayne K.J."/>
            <person name="Tettelin H."/>
            <person name="Glass J.I."/>
            <person name="Rusch D."/>
            <person name="Podicherti R."/>
            <person name="Tsui H.-C.T."/>
            <person name="Winkler M.E."/>
        </authorList>
    </citation>
    <scope>NUCLEOTIDE SEQUENCE</scope>
</reference>
<proteinExistence type="predicted"/>
<protein>
    <submittedName>
        <fullName evidence="1">Uncharacterized protein</fullName>
    </submittedName>
</protein>
<gene>
    <name evidence="1" type="ORF">METZ01_LOCUS246281</name>
</gene>
<accession>A0A382I2I5</accession>
<sequence length="124" mass="14682">MNLKRDLIKYVRDKAKAKYSKASDCFICGSKENLDFHHFHGLTELLDIWLLRNKLNISTAEDIISVRERFIEEHYQELYDEAVTLCHTHHLKLHSIYGKRPKLATAPKQKRWVGKQREKHGLVQ</sequence>